<dbReference type="PANTHER" id="PTHR34631">
    <property type="match status" value="1"/>
</dbReference>
<proteinExistence type="predicted"/>
<dbReference type="AlphaFoldDB" id="A0A6M8HWF0"/>
<geneLocation type="plasmid" evidence="2 3">
    <name>unnamed1</name>
</geneLocation>
<keyword evidence="2" id="KW-0614">Plasmid</keyword>
<dbReference type="InterPro" id="IPR025668">
    <property type="entry name" value="Tnp_DDE_dom"/>
</dbReference>
<dbReference type="KEGG" id="lck:HN018_22085"/>
<evidence type="ECO:0000313" key="3">
    <source>
        <dbReference type="Proteomes" id="UP000500767"/>
    </source>
</evidence>
<keyword evidence="3" id="KW-1185">Reference proteome</keyword>
<accession>A0A6M8HWF0</accession>
<dbReference type="Pfam" id="PF13737">
    <property type="entry name" value="DDE_Tnp_1_5"/>
    <property type="match status" value="1"/>
</dbReference>
<dbReference type="PANTHER" id="PTHR34631:SF3">
    <property type="entry name" value="ISSOD12 TRANSPOSASE TNPA_ISSOD12"/>
    <property type="match status" value="1"/>
</dbReference>
<reference evidence="2 3" key="1">
    <citation type="journal article" date="2014" name="World J. Microbiol. Biotechnol.">
        <title>Biodiversity and physiological characteristics of Antarctic and Arctic lichens-associated bacteria.</title>
        <authorList>
            <person name="Lee Y.M."/>
            <person name="Kim E.H."/>
            <person name="Lee H.K."/>
            <person name="Hong S.G."/>
        </authorList>
    </citation>
    <scope>NUCLEOTIDE SEQUENCE [LARGE SCALE GENOMIC DNA]</scope>
    <source>
        <strain evidence="2 3">PAMC 26569</strain>
        <plasmid evidence="2">unnamed1</plasmid>
    </source>
</reference>
<sequence length="328" mass="36315">MPFKHNASRRHHIPKARRRVMNWTAYEAGLPQRGDLTLWLDTAALSGWHAPRRTTPGGQPVYAEVAIELVLTLRLVFHLALRQAEGFARSVLRLLGLELCVPDHSTFCRRGRAFAGRQPRAARRDEPIHVELDSTGLQVFRQGEWDAEKHGLTPRQWRKLHLAVNAETGEIVAHNLTDKDTGDISEVVGLLATVEGKIASVIADGAYDGTSVYDAAAARQHNPPPHIVIPPRASLVIKADANTETVRNRHVRDITEKGRMAWQKANGYGRRSIVETTIGRYKHIIGPTLRARSTAGQKAEVAIAIWALNQMIRSPSPSPFPLSEAITG</sequence>
<dbReference type="NCBIfam" id="NF033579">
    <property type="entry name" value="transpos_IS5_2"/>
    <property type="match status" value="1"/>
</dbReference>
<dbReference type="RefSeq" id="WP_171837300.1">
    <property type="nucleotide sequence ID" value="NZ_CP053709.1"/>
</dbReference>
<evidence type="ECO:0000313" key="2">
    <source>
        <dbReference type="EMBL" id="QKE92919.1"/>
    </source>
</evidence>
<organism evidence="2 3">
    <name type="scientific">Lichenicola cladoniae</name>
    <dbReference type="NCBI Taxonomy" id="1484109"/>
    <lineage>
        <taxon>Bacteria</taxon>
        <taxon>Pseudomonadati</taxon>
        <taxon>Pseudomonadota</taxon>
        <taxon>Alphaproteobacteria</taxon>
        <taxon>Acetobacterales</taxon>
        <taxon>Acetobacteraceae</taxon>
        <taxon>Lichenicola</taxon>
    </lineage>
</organism>
<gene>
    <name evidence="2" type="ORF">HN018_22085</name>
</gene>
<evidence type="ECO:0000259" key="1">
    <source>
        <dbReference type="Pfam" id="PF13737"/>
    </source>
</evidence>
<feature type="domain" description="Transposase DDE" evidence="1">
    <location>
        <begin position="32"/>
        <end position="140"/>
    </location>
</feature>
<dbReference type="InterPro" id="IPR053520">
    <property type="entry name" value="Transposase_Tn903"/>
</dbReference>
<name>A0A6M8HWF0_9PROT</name>
<dbReference type="InterPro" id="IPR053172">
    <property type="entry name" value="Tn903_transposase"/>
</dbReference>
<protein>
    <submittedName>
        <fullName evidence="2">IS5 family transposase</fullName>
    </submittedName>
</protein>
<dbReference type="EMBL" id="CP053709">
    <property type="protein sequence ID" value="QKE92919.1"/>
    <property type="molecule type" value="Genomic_DNA"/>
</dbReference>
<dbReference type="Proteomes" id="UP000500767">
    <property type="component" value="Plasmid unnamed1"/>
</dbReference>